<evidence type="ECO:0000313" key="1">
    <source>
        <dbReference type="EMBL" id="ORX71179.1"/>
    </source>
</evidence>
<dbReference type="AlphaFoldDB" id="A0A1Y1WCB8"/>
<dbReference type="EMBL" id="MCFD01000004">
    <property type="protein sequence ID" value="ORX71179.1"/>
    <property type="molecule type" value="Genomic_DNA"/>
</dbReference>
<evidence type="ECO:0000313" key="2">
    <source>
        <dbReference type="Proteomes" id="UP000193922"/>
    </source>
</evidence>
<proteinExistence type="predicted"/>
<gene>
    <name evidence="1" type="ORF">DL89DRAFT_121179</name>
</gene>
<dbReference type="RefSeq" id="XP_040744694.1">
    <property type="nucleotide sequence ID" value="XM_040883207.1"/>
</dbReference>
<name>A0A1Y1WCB8_9FUNG</name>
<sequence>MEMGAGSAKLQMDKRLPGVHTTAFAALYQSWGCRPTKRGYANMPAQCMRNHLRTIHRTRVVAELRQEPRPCHTLQYGFFGQSERDPSPRFEYLILRWHRGNWEPHDVLPVPFSIPTNSTPDVHRDDPLASSGWAAATMTLYSNMVPCTSCQI</sequence>
<dbReference type="Proteomes" id="UP000193922">
    <property type="component" value="Unassembled WGS sequence"/>
</dbReference>
<protein>
    <submittedName>
        <fullName evidence="1">Uncharacterized protein</fullName>
    </submittedName>
</protein>
<keyword evidence="2" id="KW-1185">Reference proteome</keyword>
<reference evidence="1 2" key="1">
    <citation type="submission" date="2016-07" db="EMBL/GenBank/DDBJ databases">
        <title>Pervasive Adenine N6-methylation of Active Genes in Fungi.</title>
        <authorList>
            <consortium name="DOE Joint Genome Institute"/>
            <person name="Mondo S.J."/>
            <person name="Dannebaum R.O."/>
            <person name="Kuo R.C."/>
            <person name="Labutti K."/>
            <person name="Haridas S."/>
            <person name="Kuo A."/>
            <person name="Salamov A."/>
            <person name="Ahrendt S.R."/>
            <person name="Lipzen A."/>
            <person name="Sullivan W."/>
            <person name="Andreopoulos W.B."/>
            <person name="Clum A."/>
            <person name="Lindquist E."/>
            <person name="Daum C."/>
            <person name="Ramamoorthy G.K."/>
            <person name="Gryganskyi A."/>
            <person name="Culley D."/>
            <person name="Magnuson J.K."/>
            <person name="James T.Y."/>
            <person name="O'Malley M.A."/>
            <person name="Stajich J.E."/>
            <person name="Spatafora J.W."/>
            <person name="Visel A."/>
            <person name="Grigoriev I.V."/>
        </authorList>
    </citation>
    <scope>NUCLEOTIDE SEQUENCE [LARGE SCALE GENOMIC DNA]</scope>
    <source>
        <strain evidence="1 2">ATCC 12442</strain>
    </source>
</reference>
<accession>A0A1Y1WCB8</accession>
<comment type="caution">
    <text evidence="1">The sequence shown here is derived from an EMBL/GenBank/DDBJ whole genome shotgun (WGS) entry which is preliminary data.</text>
</comment>
<organism evidence="1 2">
    <name type="scientific">Linderina pennispora</name>
    <dbReference type="NCBI Taxonomy" id="61395"/>
    <lineage>
        <taxon>Eukaryota</taxon>
        <taxon>Fungi</taxon>
        <taxon>Fungi incertae sedis</taxon>
        <taxon>Zoopagomycota</taxon>
        <taxon>Kickxellomycotina</taxon>
        <taxon>Kickxellomycetes</taxon>
        <taxon>Kickxellales</taxon>
        <taxon>Kickxellaceae</taxon>
        <taxon>Linderina</taxon>
    </lineage>
</organism>
<dbReference type="GeneID" id="63799855"/>